<feature type="compositionally biased region" description="Polar residues" evidence="1">
    <location>
        <begin position="489"/>
        <end position="504"/>
    </location>
</feature>
<accession>A0A4U5MX16</accession>
<dbReference type="PANTHER" id="PTHR37610">
    <property type="entry name" value="CCHC-TYPE DOMAIN-CONTAINING PROTEIN"/>
    <property type="match status" value="1"/>
</dbReference>
<feature type="region of interest" description="Disordered" evidence="1">
    <location>
        <begin position="463"/>
        <end position="516"/>
    </location>
</feature>
<dbReference type="PANTHER" id="PTHR37610:SF40">
    <property type="entry name" value="OS01G0909600 PROTEIN"/>
    <property type="match status" value="1"/>
</dbReference>
<feature type="compositionally biased region" description="Polar residues" evidence="1">
    <location>
        <begin position="429"/>
        <end position="446"/>
    </location>
</feature>
<proteinExistence type="predicted"/>
<evidence type="ECO:0000256" key="1">
    <source>
        <dbReference type="SAM" id="MobiDB-lite"/>
    </source>
</evidence>
<dbReference type="Pfam" id="PF14244">
    <property type="entry name" value="Retrotran_gag_3"/>
    <property type="match status" value="1"/>
</dbReference>
<name>A0A4U5MX16_POPAL</name>
<dbReference type="EMBL" id="RCHU01001173">
    <property type="protein sequence ID" value="TKR74274.1"/>
    <property type="molecule type" value="Genomic_DNA"/>
</dbReference>
<dbReference type="InterPro" id="IPR029472">
    <property type="entry name" value="Copia-like_N"/>
</dbReference>
<feature type="region of interest" description="Disordered" evidence="1">
    <location>
        <begin position="410"/>
        <end position="447"/>
    </location>
</feature>
<evidence type="ECO:0000259" key="2">
    <source>
        <dbReference type="Pfam" id="PF14244"/>
    </source>
</evidence>
<comment type="caution">
    <text evidence="3">The sequence shown here is derived from an EMBL/GenBank/DDBJ whole genome shotgun (WGS) entry which is preliminary data.</text>
</comment>
<reference evidence="3" key="1">
    <citation type="submission" date="2018-10" db="EMBL/GenBank/DDBJ databases">
        <title>Population genomic analysis revealed the cold adaptation of white poplar.</title>
        <authorList>
            <person name="Liu Y.-J."/>
        </authorList>
    </citation>
    <scope>NUCLEOTIDE SEQUENCE [LARGE SCALE GENOMIC DNA]</scope>
    <source>
        <strain evidence="3">PAL-ZL1</strain>
    </source>
</reference>
<protein>
    <recommendedName>
        <fullName evidence="2">Retrotransposon Copia-like N-terminal domain-containing protein</fullName>
    </recommendedName>
</protein>
<evidence type="ECO:0000313" key="3">
    <source>
        <dbReference type="EMBL" id="TKR74274.1"/>
    </source>
</evidence>
<dbReference type="AlphaFoldDB" id="A0A4U5MX16"/>
<sequence>MEDQFKIDGADGNFRICNMQEGEPNLNQRLGSVLLNKFNYLPWSRAVTIALGGRSKLGYINGHITPPDSSSQAFEAWQCKDQLVLFWLLNSMENQIAKIFSYSESSLALWEAVKEMYGNQNNAARIFQINRNLANLQQDGKTYVQLLGTLKGMWSELALYRPHTVDAAELWKREEEDKIFQLLASLGPDYEDLRSRILMNLDLPSLTIVCATIQREEMRRKVMNSDSKLSLSESRVCWILHPELKPNFEKEKRSQSDYEHKGHVAAAAHFNNTSSNVENFSTNPSALLNDFATYLKEKGDSAMTASAFDSMALLGKFAGFLANSAHIPQENTEGATDHITNKMTNLYDFEGFSSPTHVSIANGKNVSIKDMNQQDNMAELFPLPNVTTDSTLSADTLVVADDFPTVSGGMAINEGNNNPINTHSEHSFADSTGDGNHNKNLSTTTADIHADSRVITNLENDSANQSLQPPLQHPPVISITTDSKGDSEGGSTIQSDFANHSSLPQPRRNPTLHRAPPIKLQDFVTYAARHPMSNYLTYQHLSAEHTAFLTAISDVHEPRNFQEADSNNEWRQAMHDELQALDQNQT</sequence>
<gene>
    <name evidence="3" type="ORF">D5086_0000296750</name>
</gene>
<organism evidence="3">
    <name type="scientific">Populus alba</name>
    <name type="common">White poplar</name>
    <dbReference type="NCBI Taxonomy" id="43335"/>
    <lineage>
        <taxon>Eukaryota</taxon>
        <taxon>Viridiplantae</taxon>
        <taxon>Streptophyta</taxon>
        <taxon>Embryophyta</taxon>
        <taxon>Tracheophyta</taxon>
        <taxon>Spermatophyta</taxon>
        <taxon>Magnoliopsida</taxon>
        <taxon>eudicotyledons</taxon>
        <taxon>Gunneridae</taxon>
        <taxon>Pentapetalae</taxon>
        <taxon>rosids</taxon>
        <taxon>fabids</taxon>
        <taxon>Malpighiales</taxon>
        <taxon>Salicaceae</taxon>
        <taxon>Saliceae</taxon>
        <taxon>Populus</taxon>
    </lineage>
</organism>
<feature type="domain" description="Retrotransposon Copia-like N-terminal" evidence="2">
    <location>
        <begin position="29"/>
        <end position="67"/>
    </location>
</feature>